<feature type="signal peptide" evidence="7">
    <location>
        <begin position="1"/>
        <end position="28"/>
    </location>
</feature>
<evidence type="ECO:0000256" key="4">
    <source>
        <dbReference type="ARBA" id="ARBA00022729"/>
    </source>
</evidence>
<dbReference type="OrthoDB" id="107551at2"/>
<comment type="similarity">
    <text evidence="2">Belongs to the glycosyl hydrolase 29 family.</text>
</comment>
<evidence type="ECO:0000256" key="3">
    <source>
        <dbReference type="ARBA" id="ARBA00012662"/>
    </source>
</evidence>
<dbReference type="AlphaFoldDB" id="A0A5S5DRK1"/>
<dbReference type="InterPro" id="IPR057739">
    <property type="entry name" value="Glyco_hydro_29_N"/>
</dbReference>
<dbReference type="InterPro" id="IPR013780">
    <property type="entry name" value="Glyco_hydro_b"/>
</dbReference>
<keyword evidence="6" id="KW-0326">Glycosidase</keyword>
<dbReference type="Proteomes" id="UP000325105">
    <property type="component" value="Unassembled WGS sequence"/>
</dbReference>
<evidence type="ECO:0000313" key="10">
    <source>
        <dbReference type="Proteomes" id="UP000325105"/>
    </source>
</evidence>
<dbReference type="GO" id="GO:0006004">
    <property type="term" value="P:fucose metabolic process"/>
    <property type="evidence" value="ECO:0007669"/>
    <property type="project" value="InterPro"/>
</dbReference>
<evidence type="ECO:0000256" key="2">
    <source>
        <dbReference type="ARBA" id="ARBA00007951"/>
    </source>
</evidence>
<dbReference type="GO" id="GO:0004560">
    <property type="term" value="F:alpha-L-fucosidase activity"/>
    <property type="evidence" value="ECO:0007669"/>
    <property type="project" value="InterPro"/>
</dbReference>
<dbReference type="GO" id="GO:0016139">
    <property type="term" value="P:glycoside catabolic process"/>
    <property type="evidence" value="ECO:0007669"/>
    <property type="project" value="TreeGrafter"/>
</dbReference>
<reference evidence="9 10" key="1">
    <citation type="submission" date="2019-07" db="EMBL/GenBank/DDBJ databases">
        <title>Genomic Encyclopedia of Archaeal and Bacterial Type Strains, Phase II (KMG-II): from individual species to whole genera.</title>
        <authorList>
            <person name="Goeker M."/>
        </authorList>
    </citation>
    <scope>NUCLEOTIDE SEQUENCE [LARGE SCALE GENOMIC DNA]</scope>
    <source>
        <strain evidence="9 10">DSM 18850</strain>
    </source>
</reference>
<feature type="chain" id="PRO_5024396615" description="alpha-L-fucosidase" evidence="7">
    <location>
        <begin position="29"/>
        <end position="621"/>
    </location>
</feature>
<dbReference type="InterPro" id="IPR017853">
    <property type="entry name" value="GH"/>
</dbReference>
<evidence type="ECO:0000256" key="1">
    <source>
        <dbReference type="ARBA" id="ARBA00004071"/>
    </source>
</evidence>
<organism evidence="9 10">
    <name type="scientific">Sphingobacterium allocomposti</name>
    <dbReference type="NCBI Taxonomy" id="415956"/>
    <lineage>
        <taxon>Bacteria</taxon>
        <taxon>Pseudomonadati</taxon>
        <taxon>Bacteroidota</taxon>
        <taxon>Sphingobacteriia</taxon>
        <taxon>Sphingobacteriales</taxon>
        <taxon>Sphingobacteriaceae</taxon>
        <taxon>Sphingobacterium</taxon>
    </lineage>
</organism>
<keyword evidence="10" id="KW-1185">Reference proteome</keyword>
<sequence length="621" mass="71615">MYTNLRHLTKKGLFLLTLYLFSLSFATAQSPHTDWFEDARFGMFIHWGLYSAAEGMWKGEKLRYINNYAEWIRYRNRISKEEYGQLAKRFVWDKINPEEWVLLAKKAGMKYIIVTSKHHDGVALWDTKVGEYSLPKLAGTRRDVIREIADACRKHNMKLGFYYSHWIDWEHPYAWDHNQELTGHVTDEQFDEYWQEKAIPQLRELLTDYGDISIMWFDMWIPYQHSIFKKQQLEQAVALIRELQPNCLINSRLGLPTDARYVDFETLGDNQFGSSYVEHPWETPGTIAHSWGYNGQEKEWKSTAQLFESLISNVALNGNFTLNIGPRADGSVPYESISRLNDIGSWLSKYGEALYGNTGIKLHSGQHDWGKITRSVSKNTAYFHIFNWPLDGVLRVSGIRSRPQKVELLLEHGTKTLDFTLRGPLLHIRLPQAQRDPFVSVVRVTYNNIVLDDEIVAESTFGGFALRGTNAKNSDELQHVSYDGQRPSHIRTKNGQTIFWELYLPQPGTYRLDLSAHNPTEQDAAVTVQVGDQTIQGIIAPCGKVVVEPNQNNYTDEFLETHIGEITVDKAGKYEVRLHKQDNGDLWLNRIWIDRVEKNSGQTGTLASDKPLIIEKINDKL</sequence>
<proteinExistence type="inferred from homology"/>
<accession>A0A5S5DRK1</accession>
<evidence type="ECO:0000256" key="5">
    <source>
        <dbReference type="ARBA" id="ARBA00022801"/>
    </source>
</evidence>
<dbReference type="EC" id="3.2.1.51" evidence="3"/>
<evidence type="ECO:0000259" key="8">
    <source>
        <dbReference type="Pfam" id="PF01120"/>
    </source>
</evidence>
<dbReference type="GO" id="GO:0005764">
    <property type="term" value="C:lysosome"/>
    <property type="evidence" value="ECO:0007669"/>
    <property type="project" value="TreeGrafter"/>
</dbReference>
<dbReference type="Gene3D" id="2.60.40.1180">
    <property type="entry name" value="Golgi alpha-mannosidase II"/>
    <property type="match status" value="1"/>
</dbReference>
<dbReference type="RefSeq" id="WP_148907076.1">
    <property type="nucleotide sequence ID" value="NZ_VNHX01000001.1"/>
</dbReference>
<evidence type="ECO:0000256" key="7">
    <source>
        <dbReference type="SAM" id="SignalP"/>
    </source>
</evidence>
<evidence type="ECO:0000256" key="6">
    <source>
        <dbReference type="ARBA" id="ARBA00023295"/>
    </source>
</evidence>
<dbReference type="Gene3D" id="2.60.120.260">
    <property type="entry name" value="Galactose-binding domain-like"/>
    <property type="match status" value="1"/>
</dbReference>
<dbReference type="SMART" id="SM00812">
    <property type="entry name" value="Alpha_L_fucos"/>
    <property type="match status" value="1"/>
</dbReference>
<dbReference type="PANTHER" id="PTHR10030">
    <property type="entry name" value="ALPHA-L-FUCOSIDASE"/>
    <property type="match status" value="1"/>
</dbReference>
<feature type="domain" description="Glycoside hydrolase family 29 N-terminal" evidence="8">
    <location>
        <begin position="28"/>
        <end position="352"/>
    </location>
</feature>
<dbReference type="SUPFAM" id="SSF51445">
    <property type="entry name" value="(Trans)glycosidases"/>
    <property type="match status" value="1"/>
</dbReference>
<dbReference type="EMBL" id="VNHX01000001">
    <property type="protein sequence ID" value="TYP98507.1"/>
    <property type="molecule type" value="Genomic_DNA"/>
</dbReference>
<protein>
    <recommendedName>
        <fullName evidence="3">alpha-L-fucosidase</fullName>
        <ecNumber evidence="3">3.2.1.51</ecNumber>
    </recommendedName>
</protein>
<dbReference type="PANTHER" id="PTHR10030:SF37">
    <property type="entry name" value="ALPHA-L-FUCOSIDASE-RELATED"/>
    <property type="match status" value="1"/>
</dbReference>
<evidence type="ECO:0000313" key="9">
    <source>
        <dbReference type="EMBL" id="TYP98507.1"/>
    </source>
</evidence>
<comment type="function">
    <text evidence="1">Alpha-L-fucosidase is responsible for hydrolyzing the alpha-1,6-linked fucose joined to the reducing-end N-acetylglucosamine of the carbohydrate moieties of glycoproteins.</text>
</comment>
<dbReference type="InterPro" id="IPR000933">
    <property type="entry name" value="Glyco_hydro_29"/>
</dbReference>
<dbReference type="InterPro" id="IPR016286">
    <property type="entry name" value="FUC_metazoa-typ"/>
</dbReference>
<dbReference type="PRINTS" id="PR00741">
    <property type="entry name" value="GLHYDRLASE29"/>
</dbReference>
<keyword evidence="4 7" id="KW-0732">Signal</keyword>
<dbReference type="Pfam" id="PF01120">
    <property type="entry name" value="Alpha_L_fucos"/>
    <property type="match status" value="1"/>
</dbReference>
<name>A0A5S5DRK1_9SPHI</name>
<comment type="caution">
    <text evidence="9">The sequence shown here is derived from an EMBL/GenBank/DDBJ whole genome shotgun (WGS) entry which is preliminary data.</text>
</comment>
<dbReference type="Gene3D" id="3.20.20.80">
    <property type="entry name" value="Glycosidases"/>
    <property type="match status" value="1"/>
</dbReference>
<gene>
    <name evidence="9" type="ORF">BC792_101164</name>
</gene>
<keyword evidence="5" id="KW-0378">Hydrolase</keyword>